<dbReference type="Proteomes" id="UP000004994">
    <property type="component" value="Chromosome 2"/>
</dbReference>
<dbReference type="GO" id="GO:0045087">
    <property type="term" value="P:innate immune response"/>
    <property type="evidence" value="ECO:0007669"/>
    <property type="project" value="InterPro"/>
</dbReference>
<keyword evidence="6 8" id="KW-0472">Membrane</keyword>
<evidence type="ECO:0000313" key="11">
    <source>
        <dbReference type="Proteomes" id="UP000004994"/>
    </source>
</evidence>
<reference evidence="10" key="1">
    <citation type="journal article" date="2012" name="Nature">
        <title>The tomato genome sequence provides insights into fleshy fruit evolution.</title>
        <authorList>
            <consortium name="Tomato Genome Consortium"/>
        </authorList>
    </citation>
    <scope>NUCLEOTIDE SEQUENCE [LARGE SCALE GENOMIC DNA]</scope>
    <source>
        <strain evidence="10">cv. Heinz 1706</strain>
    </source>
</reference>
<evidence type="ECO:0000256" key="1">
    <source>
        <dbReference type="ARBA" id="ARBA00004162"/>
    </source>
</evidence>
<dbReference type="InterPro" id="IPR000719">
    <property type="entry name" value="Prot_kinase_dom"/>
</dbReference>
<evidence type="ECO:0000259" key="9">
    <source>
        <dbReference type="PROSITE" id="PS50011"/>
    </source>
</evidence>
<dbReference type="AlphaFoldDB" id="A0A3Q7FB00"/>
<dbReference type="GO" id="GO:0019199">
    <property type="term" value="F:transmembrane receptor protein kinase activity"/>
    <property type="evidence" value="ECO:0007669"/>
    <property type="project" value="InterPro"/>
</dbReference>
<dbReference type="EnsemblPlants" id="Solyc02g089010.2.1">
    <property type="protein sequence ID" value="Solyc02g089010.2.1"/>
    <property type="gene ID" value="Solyc02g089010.2"/>
</dbReference>
<proteinExistence type="predicted"/>
<protein>
    <recommendedName>
        <fullName evidence="9">Protein kinase domain-containing protein</fullName>
    </recommendedName>
</protein>
<feature type="domain" description="Protein kinase" evidence="9">
    <location>
        <begin position="104"/>
        <end position="190"/>
    </location>
</feature>
<keyword evidence="11" id="KW-1185">Reference proteome</keyword>
<evidence type="ECO:0000256" key="5">
    <source>
        <dbReference type="ARBA" id="ARBA00022989"/>
    </source>
</evidence>
<keyword evidence="7" id="KW-1015">Disulfide bond</keyword>
<evidence type="ECO:0000256" key="4">
    <source>
        <dbReference type="ARBA" id="ARBA00022729"/>
    </source>
</evidence>
<keyword evidence="2" id="KW-1003">Cell membrane</keyword>
<dbReference type="InterPro" id="IPR044812">
    <property type="entry name" value="CERK1/LYK3-like"/>
</dbReference>
<dbReference type="PaxDb" id="4081-Solyc02g089010.1.1"/>
<dbReference type="SUPFAM" id="SSF56112">
    <property type="entry name" value="Protein kinase-like (PK-like)"/>
    <property type="match status" value="1"/>
</dbReference>
<keyword evidence="5 8" id="KW-1133">Transmembrane helix</keyword>
<name>A0A3Q7FB00_SOLLC</name>
<dbReference type="Gene3D" id="3.30.200.20">
    <property type="entry name" value="Phosphorylase Kinase, domain 1"/>
    <property type="match status" value="1"/>
</dbReference>
<dbReference type="GO" id="GO:0005524">
    <property type="term" value="F:ATP binding"/>
    <property type="evidence" value="ECO:0007669"/>
    <property type="project" value="InterPro"/>
</dbReference>
<evidence type="ECO:0000256" key="2">
    <source>
        <dbReference type="ARBA" id="ARBA00022475"/>
    </source>
</evidence>
<keyword evidence="3 8" id="KW-0812">Transmembrane</keyword>
<organism evidence="10">
    <name type="scientific">Solanum lycopersicum</name>
    <name type="common">Tomato</name>
    <name type="synonym">Lycopersicon esculentum</name>
    <dbReference type="NCBI Taxonomy" id="4081"/>
    <lineage>
        <taxon>Eukaryota</taxon>
        <taxon>Viridiplantae</taxon>
        <taxon>Streptophyta</taxon>
        <taxon>Embryophyta</taxon>
        <taxon>Tracheophyta</taxon>
        <taxon>Spermatophyta</taxon>
        <taxon>Magnoliopsida</taxon>
        <taxon>eudicotyledons</taxon>
        <taxon>Gunneridae</taxon>
        <taxon>Pentapetalae</taxon>
        <taxon>asterids</taxon>
        <taxon>lamiids</taxon>
        <taxon>Solanales</taxon>
        <taxon>Solanaceae</taxon>
        <taxon>Solanoideae</taxon>
        <taxon>Solaneae</taxon>
        <taxon>Solanum</taxon>
        <taxon>Solanum subgen. Lycopersicon</taxon>
    </lineage>
</organism>
<dbReference type="PANTHER" id="PTHR46204:SF16">
    <property type="entry name" value="CHITIN ELICITOR RECEPTOR KINASE 1-LIKE"/>
    <property type="match status" value="1"/>
</dbReference>
<reference evidence="10" key="2">
    <citation type="submission" date="2019-01" db="UniProtKB">
        <authorList>
            <consortium name="EnsemblPlants"/>
        </authorList>
    </citation>
    <scope>IDENTIFICATION</scope>
    <source>
        <strain evidence="10">cv. Heinz 1706</strain>
    </source>
</reference>
<dbReference type="PROSITE" id="PS50011">
    <property type="entry name" value="PROTEIN_KINASE_DOM"/>
    <property type="match status" value="1"/>
</dbReference>
<evidence type="ECO:0000256" key="8">
    <source>
        <dbReference type="SAM" id="Phobius"/>
    </source>
</evidence>
<evidence type="ECO:0000313" key="10">
    <source>
        <dbReference type="EnsemblPlants" id="Solyc02g089010.2.1"/>
    </source>
</evidence>
<sequence length="190" mass="21123">MGASIGKVLKDDKCLYLGIDDFRQDVGTTAQKVGLYYYNGTVFNLSSLRINLLISLNDSGQANFENSSEGGPLNNGASSEVPRFAVDKSVEFSYDELANAIDNFSTSYKIGRGGFASVYYGELRGEKDGIKKMDMQSTKEFLAELKVLAHVHHLNLVNSLIILVYYLFLLDYITSLAPAQFRLFIILQSF</sequence>
<evidence type="ECO:0000256" key="6">
    <source>
        <dbReference type="ARBA" id="ARBA00023136"/>
    </source>
</evidence>
<dbReference type="PANTHER" id="PTHR46204">
    <property type="entry name" value="CHITIN ELICITOR RECEPTOR KINASE 1-RELATED"/>
    <property type="match status" value="1"/>
</dbReference>
<keyword evidence="4" id="KW-0732">Signal</keyword>
<dbReference type="GO" id="GO:0005886">
    <property type="term" value="C:plasma membrane"/>
    <property type="evidence" value="ECO:0007669"/>
    <property type="project" value="UniProtKB-SubCell"/>
</dbReference>
<dbReference type="InterPro" id="IPR011009">
    <property type="entry name" value="Kinase-like_dom_sf"/>
</dbReference>
<accession>A0A3Q7FB00</accession>
<dbReference type="InParanoid" id="A0A3Q7FB00"/>
<comment type="subcellular location">
    <subcellularLocation>
        <location evidence="1">Cell membrane</location>
        <topology evidence="1">Single-pass membrane protein</topology>
    </subcellularLocation>
</comment>
<dbReference type="Gramene" id="Solyc02g089010.2.1">
    <property type="protein sequence ID" value="Solyc02g089010.2.1"/>
    <property type="gene ID" value="Solyc02g089010.2"/>
</dbReference>
<evidence type="ECO:0000256" key="3">
    <source>
        <dbReference type="ARBA" id="ARBA00022692"/>
    </source>
</evidence>
<evidence type="ECO:0000256" key="7">
    <source>
        <dbReference type="ARBA" id="ARBA00023157"/>
    </source>
</evidence>
<feature type="transmembrane region" description="Helical" evidence="8">
    <location>
        <begin position="147"/>
        <end position="168"/>
    </location>
</feature>